<sequence>MSSGPNAKGGAPGLSGSPPCRAQPAALFAFACPGVQELHPPSTFAFAQTGLSMLLTASEIPTVHMLLGRV</sequence>
<keyword evidence="2" id="KW-1185">Reference proteome</keyword>
<gene>
    <name evidence="1" type="ORF">VSDG_06547</name>
</gene>
<evidence type="ECO:0000313" key="2">
    <source>
        <dbReference type="Proteomes" id="UP000284375"/>
    </source>
</evidence>
<name>A0A423VP02_CYTCH</name>
<comment type="caution">
    <text evidence="1">The sequence shown here is derived from an EMBL/GenBank/DDBJ whole genome shotgun (WGS) entry which is preliminary data.</text>
</comment>
<dbReference type="AlphaFoldDB" id="A0A423VP02"/>
<dbReference type="EMBL" id="LJZO01000036">
    <property type="protein sequence ID" value="ROV92729.1"/>
    <property type="molecule type" value="Genomic_DNA"/>
</dbReference>
<accession>A0A423VP02</accession>
<dbReference type="Proteomes" id="UP000284375">
    <property type="component" value="Unassembled WGS sequence"/>
</dbReference>
<reference evidence="1 2" key="1">
    <citation type="submission" date="2015-09" db="EMBL/GenBank/DDBJ databases">
        <title>Host preference determinants of Valsa canker pathogens revealed by comparative genomics.</title>
        <authorList>
            <person name="Yin Z."/>
            <person name="Huang L."/>
        </authorList>
    </citation>
    <scope>NUCLEOTIDE SEQUENCE [LARGE SCALE GENOMIC DNA]</scope>
    <source>
        <strain evidence="1 2">YSFL</strain>
    </source>
</reference>
<organism evidence="1 2">
    <name type="scientific">Cytospora chrysosperma</name>
    <name type="common">Cytospora canker fungus</name>
    <name type="synonym">Sphaeria chrysosperma</name>
    <dbReference type="NCBI Taxonomy" id="252740"/>
    <lineage>
        <taxon>Eukaryota</taxon>
        <taxon>Fungi</taxon>
        <taxon>Dikarya</taxon>
        <taxon>Ascomycota</taxon>
        <taxon>Pezizomycotina</taxon>
        <taxon>Sordariomycetes</taxon>
        <taxon>Sordariomycetidae</taxon>
        <taxon>Diaporthales</taxon>
        <taxon>Cytosporaceae</taxon>
        <taxon>Cytospora</taxon>
    </lineage>
</organism>
<protein>
    <submittedName>
        <fullName evidence="1">Uncharacterized protein</fullName>
    </submittedName>
</protein>
<proteinExistence type="predicted"/>
<evidence type="ECO:0000313" key="1">
    <source>
        <dbReference type="EMBL" id="ROV92729.1"/>
    </source>
</evidence>